<feature type="region of interest" description="Disordered" evidence="1">
    <location>
        <begin position="575"/>
        <end position="594"/>
    </location>
</feature>
<organism evidence="3 4">
    <name type="scientific">Obba rivulosa</name>
    <dbReference type="NCBI Taxonomy" id="1052685"/>
    <lineage>
        <taxon>Eukaryota</taxon>
        <taxon>Fungi</taxon>
        <taxon>Dikarya</taxon>
        <taxon>Basidiomycota</taxon>
        <taxon>Agaricomycotina</taxon>
        <taxon>Agaricomycetes</taxon>
        <taxon>Polyporales</taxon>
        <taxon>Gelatoporiaceae</taxon>
        <taxon>Obba</taxon>
    </lineage>
</organism>
<keyword evidence="4" id="KW-1185">Reference proteome</keyword>
<protein>
    <recommendedName>
        <fullName evidence="2">Senescence domain-containing protein</fullName>
    </recommendedName>
</protein>
<evidence type="ECO:0000256" key="1">
    <source>
        <dbReference type="SAM" id="MobiDB-lite"/>
    </source>
</evidence>
<feature type="compositionally biased region" description="Low complexity" evidence="1">
    <location>
        <begin position="313"/>
        <end position="330"/>
    </location>
</feature>
<feature type="region of interest" description="Disordered" evidence="1">
    <location>
        <begin position="313"/>
        <end position="344"/>
    </location>
</feature>
<dbReference type="Proteomes" id="UP000250043">
    <property type="component" value="Unassembled WGS sequence"/>
</dbReference>
<dbReference type="AlphaFoldDB" id="A0A8E2AWW2"/>
<feature type="region of interest" description="Disordered" evidence="1">
    <location>
        <begin position="198"/>
        <end position="228"/>
    </location>
</feature>
<name>A0A8E2AWW2_9APHY</name>
<dbReference type="GO" id="GO:0051301">
    <property type="term" value="P:cell division"/>
    <property type="evidence" value="ECO:0007669"/>
    <property type="project" value="TreeGrafter"/>
</dbReference>
<dbReference type="GO" id="GO:0005886">
    <property type="term" value="C:plasma membrane"/>
    <property type="evidence" value="ECO:0007669"/>
    <property type="project" value="TreeGrafter"/>
</dbReference>
<dbReference type="EMBL" id="KV722400">
    <property type="protein sequence ID" value="OCH90649.1"/>
    <property type="molecule type" value="Genomic_DNA"/>
</dbReference>
<dbReference type="PANTHER" id="PTHR21068:SF43">
    <property type="entry name" value="SPARTIN"/>
    <property type="match status" value="1"/>
</dbReference>
<sequence length="594" mass="62124">MTSSAEPSAFTLLTIPDVVLSTPSWSTTGTVALECITLSPQAALVSVPNDPNAPMSAPSNSSAVYLVLKLGDAEFPVDPAQQVSLLIAQDGTRTYTFFGTDGGGGASLGLSEEYIVRLAVPPSSLANPQVAEDVETFDHVLTQYANVTWETDGAPQSPEAAHVHLREGIDDDLRGRLILMDDASGEVVAQLPESLRVTEDPALAREDEKREGKKAPSPGAGEVAREADPVVLELPPDVYDAYMRRADEPETGGGAGRELRETRELLVRAIPPEEQDWLTKSASFISYAIDTSTSLLASGITAASSYYITHSAPASASASGSSTPVGPSTAAKKAPVTPSEPTMLTSPRTHAALAHAHNLSAQAARASARTAAYVEGLLRRAVGGRTMQPTPAAAVLSNEMNAMAAAGPQAMDAPPPYAPYVPRAARATGVASDEKADPSKPPLPRRRPAAPPLPPRLALPPSPQPPGAYHSPDAAAIPEKQGDGTQPRTRQRERALLSLELVLASADDAVQRLFDVGSARLGDVMGHKYGPGAAHTTHLAAHTARNVVLVYIDVRGFARRALVRKAGKEFVKAQVKGRGPSGSGTPVAGRSTAR</sequence>
<dbReference type="InterPro" id="IPR045036">
    <property type="entry name" value="Spartin-like"/>
</dbReference>
<feature type="domain" description="Senescence" evidence="2">
    <location>
        <begin position="496"/>
        <end position="568"/>
    </location>
</feature>
<dbReference type="Pfam" id="PF06911">
    <property type="entry name" value="Senescence"/>
    <property type="match status" value="2"/>
</dbReference>
<proteinExistence type="predicted"/>
<feature type="region of interest" description="Disordered" evidence="1">
    <location>
        <begin position="426"/>
        <end position="490"/>
    </location>
</feature>
<dbReference type="InterPro" id="IPR009686">
    <property type="entry name" value="Senescence/spartin_C"/>
</dbReference>
<feature type="domain" description="Senescence" evidence="2">
    <location>
        <begin position="276"/>
        <end position="377"/>
    </location>
</feature>
<evidence type="ECO:0000259" key="2">
    <source>
        <dbReference type="Pfam" id="PF06911"/>
    </source>
</evidence>
<reference evidence="3 4" key="1">
    <citation type="submission" date="2016-07" db="EMBL/GenBank/DDBJ databases">
        <title>Draft genome of the white-rot fungus Obba rivulosa 3A-2.</title>
        <authorList>
            <consortium name="DOE Joint Genome Institute"/>
            <person name="Miettinen O."/>
            <person name="Riley R."/>
            <person name="Acob R."/>
            <person name="Barry K."/>
            <person name="Cullen D."/>
            <person name="De Vries R."/>
            <person name="Hainaut M."/>
            <person name="Hatakka A."/>
            <person name="Henrissat B."/>
            <person name="Hilden K."/>
            <person name="Kuo R."/>
            <person name="Labutti K."/>
            <person name="Lipzen A."/>
            <person name="Makela M.R."/>
            <person name="Sandor L."/>
            <person name="Spatafora J.W."/>
            <person name="Grigoriev I.V."/>
            <person name="Hibbett D.S."/>
        </authorList>
    </citation>
    <scope>NUCLEOTIDE SEQUENCE [LARGE SCALE GENOMIC DNA]</scope>
    <source>
        <strain evidence="3 4">3A-2</strain>
    </source>
</reference>
<dbReference type="OrthoDB" id="20821at2759"/>
<feature type="compositionally biased region" description="Basic and acidic residues" evidence="1">
    <location>
        <begin position="198"/>
        <end position="214"/>
    </location>
</feature>
<gene>
    <name evidence="3" type="ORF">OBBRIDRAFT_586238</name>
</gene>
<evidence type="ECO:0000313" key="3">
    <source>
        <dbReference type="EMBL" id="OCH90649.1"/>
    </source>
</evidence>
<feature type="compositionally biased region" description="Pro residues" evidence="1">
    <location>
        <begin position="449"/>
        <end position="466"/>
    </location>
</feature>
<accession>A0A8E2AWW2</accession>
<evidence type="ECO:0000313" key="4">
    <source>
        <dbReference type="Proteomes" id="UP000250043"/>
    </source>
</evidence>
<dbReference type="PANTHER" id="PTHR21068">
    <property type="entry name" value="SPARTIN"/>
    <property type="match status" value="1"/>
</dbReference>